<comment type="caution">
    <text evidence="1">The sequence shown here is derived from an EMBL/GenBank/DDBJ whole genome shotgun (WGS) entry which is preliminary data.</text>
</comment>
<dbReference type="AlphaFoldDB" id="A0A8J2ZUF2"/>
<proteinExistence type="predicted"/>
<sequence>MAKFTAIDKLNAVKRYLTSNEKSIGLSSLWSGSFRAPKYL</sequence>
<evidence type="ECO:0000313" key="1">
    <source>
        <dbReference type="EMBL" id="GGH78714.1"/>
    </source>
</evidence>
<evidence type="ECO:0000313" key="2">
    <source>
        <dbReference type="Proteomes" id="UP000656813"/>
    </source>
</evidence>
<organism evidence="1 2">
    <name type="scientific">Pullulanibacillus pueri</name>
    <dbReference type="NCBI Taxonomy" id="1437324"/>
    <lineage>
        <taxon>Bacteria</taxon>
        <taxon>Bacillati</taxon>
        <taxon>Bacillota</taxon>
        <taxon>Bacilli</taxon>
        <taxon>Bacillales</taxon>
        <taxon>Sporolactobacillaceae</taxon>
        <taxon>Pullulanibacillus</taxon>
    </lineage>
</organism>
<dbReference type="Proteomes" id="UP000656813">
    <property type="component" value="Unassembled WGS sequence"/>
</dbReference>
<name>A0A8J2ZUF2_9BACL</name>
<reference evidence="1" key="2">
    <citation type="submission" date="2020-09" db="EMBL/GenBank/DDBJ databases">
        <authorList>
            <person name="Sun Q."/>
            <person name="Zhou Y."/>
        </authorList>
    </citation>
    <scope>NUCLEOTIDE SEQUENCE</scope>
    <source>
        <strain evidence="1">CGMCC 1.12777</strain>
    </source>
</reference>
<protein>
    <submittedName>
        <fullName evidence="1">Uncharacterized protein</fullName>
    </submittedName>
</protein>
<gene>
    <name evidence="1" type="ORF">GCM10007096_12560</name>
</gene>
<keyword evidence="2" id="KW-1185">Reference proteome</keyword>
<accession>A0A8J2ZUF2</accession>
<dbReference type="EMBL" id="BMFV01000007">
    <property type="protein sequence ID" value="GGH78714.1"/>
    <property type="molecule type" value="Genomic_DNA"/>
</dbReference>
<reference evidence="1" key="1">
    <citation type="journal article" date="2014" name="Int. J. Syst. Evol. Microbiol.">
        <title>Complete genome sequence of Corynebacterium casei LMG S-19264T (=DSM 44701T), isolated from a smear-ripened cheese.</title>
        <authorList>
            <consortium name="US DOE Joint Genome Institute (JGI-PGF)"/>
            <person name="Walter F."/>
            <person name="Albersmeier A."/>
            <person name="Kalinowski J."/>
            <person name="Ruckert C."/>
        </authorList>
    </citation>
    <scope>NUCLEOTIDE SEQUENCE</scope>
    <source>
        <strain evidence="1">CGMCC 1.12777</strain>
    </source>
</reference>